<evidence type="ECO:0000313" key="3">
    <source>
        <dbReference type="Proteomes" id="UP000018420"/>
    </source>
</evidence>
<feature type="domain" description="HTH cro/C1-type" evidence="1">
    <location>
        <begin position="26"/>
        <end position="60"/>
    </location>
</feature>
<gene>
    <name evidence="2" type="ORF">L292_2264</name>
</gene>
<protein>
    <recommendedName>
        <fullName evidence="1">HTH cro/C1-type domain-containing protein</fullName>
    </recommendedName>
</protein>
<name>S7WUB4_ACIJU</name>
<sequence>MQAQGYDPEPAILEREFNLRYFGKPMTLQGVRKWLIGTSIPSTDKIMTLAKWLKIPPDELTFGKEIKMEIEEANQHWQHEIGFNEREIFEAFIKLPTPQKKIVREVIVAFAKAYTTHQK</sequence>
<evidence type="ECO:0000259" key="1">
    <source>
        <dbReference type="PROSITE" id="PS50943"/>
    </source>
</evidence>
<dbReference type="PATRIC" id="fig|1330047.3.peg.884"/>
<dbReference type="InterPro" id="IPR001387">
    <property type="entry name" value="Cro/C1-type_HTH"/>
</dbReference>
<dbReference type="EMBL" id="ASYZ01000040">
    <property type="protein sequence ID" value="EPR86710.1"/>
    <property type="molecule type" value="Genomic_DNA"/>
</dbReference>
<reference evidence="2 3" key="1">
    <citation type="submission" date="2013-05" db="EMBL/GenBank/DDBJ databases">
        <title>Genome assembly of Acinetobacter junii MTCC 11364.</title>
        <authorList>
            <person name="Khatri I."/>
            <person name="Singh N.K."/>
            <person name="Subramanian S."/>
            <person name="Mayilraj S."/>
        </authorList>
    </citation>
    <scope>NUCLEOTIDE SEQUENCE [LARGE SCALE GENOMIC DNA]</scope>
    <source>
        <strain evidence="2 3">MTCC 11364</strain>
    </source>
</reference>
<dbReference type="Proteomes" id="UP000018420">
    <property type="component" value="Unassembled WGS sequence"/>
</dbReference>
<organism evidence="2 3">
    <name type="scientific">Acinetobacter junii CIP 107470 = MTCC 11364</name>
    <dbReference type="NCBI Taxonomy" id="1217666"/>
    <lineage>
        <taxon>Bacteria</taxon>
        <taxon>Pseudomonadati</taxon>
        <taxon>Pseudomonadota</taxon>
        <taxon>Gammaproteobacteria</taxon>
        <taxon>Moraxellales</taxon>
        <taxon>Moraxellaceae</taxon>
        <taxon>Acinetobacter</taxon>
    </lineage>
</organism>
<accession>S7WUB4</accession>
<dbReference type="PROSITE" id="PS50943">
    <property type="entry name" value="HTH_CROC1"/>
    <property type="match status" value="1"/>
</dbReference>
<proteinExistence type="predicted"/>
<dbReference type="AlphaFoldDB" id="S7WUB4"/>
<comment type="caution">
    <text evidence="2">The sequence shown here is derived from an EMBL/GenBank/DDBJ whole genome shotgun (WGS) entry which is preliminary data.</text>
</comment>
<evidence type="ECO:0000313" key="2">
    <source>
        <dbReference type="EMBL" id="EPR86710.1"/>
    </source>
</evidence>